<keyword evidence="3" id="KW-1185">Reference proteome</keyword>
<gene>
    <name evidence="2" type="ORF">PECUL_23A019543</name>
</gene>
<feature type="chain" id="PRO_5042205975" evidence="1">
    <location>
        <begin position="23"/>
        <end position="158"/>
    </location>
</feature>
<organism evidence="2 3">
    <name type="scientific">Pelobates cultripes</name>
    <name type="common">Western spadefoot toad</name>
    <dbReference type="NCBI Taxonomy" id="61616"/>
    <lineage>
        <taxon>Eukaryota</taxon>
        <taxon>Metazoa</taxon>
        <taxon>Chordata</taxon>
        <taxon>Craniata</taxon>
        <taxon>Vertebrata</taxon>
        <taxon>Euteleostomi</taxon>
        <taxon>Amphibia</taxon>
        <taxon>Batrachia</taxon>
        <taxon>Anura</taxon>
        <taxon>Pelobatoidea</taxon>
        <taxon>Pelobatidae</taxon>
        <taxon>Pelobates</taxon>
    </lineage>
</organism>
<keyword evidence="1" id="KW-0732">Signal</keyword>
<evidence type="ECO:0000313" key="2">
    <source>
        <dbReference type="EMBL" id="CAH2277258.1"/>
    </source>
</evidence>
<dbReference type="EMBL" id="OW240914">
    <property type="protein sequence ID" value="CAH2277258.1"/>
    <property type="molecule type" value="Genomic_DNA"/>
</dbReference>
<proteinExistence type="predicted"/>
<dbReference type="AlphaFoldDB" id="A0AAD1VXK6"/>
<name>A0AAD1VXK6_PELCU</name>
<dbReference type="Proteomes" id="UP001295444">
    <property type="component" value="Chromosome 03"/>
</dbReference>
<reference evidence="2" key="1">
    <citation type="submission" date="2022-03" db="EMBL/GenBank/DDBJ databases">
        <authorList>
            <person name="Alioto T."/>
            <person name="Alioto T."/>
            <person name="Gomez Garrido J."/>
        </authorList>
    </citation>
    <scope>NUCLEOTIDE SEQUENCE</scope>
</reference>
<evidence type="ECO:0000256" key="1">
    <source>
        <dbReference type="SAM" id="SignalP"/>
    </source>
</evidence>
<feature type="signal peptide" evidence="1">
    <location>
        <begin position="1"/>
        <end position="22"/>
    </location>
</feature>
<evidence type="ECO:0000313" key="3">
    <source>
        <dbReference type="Proteomes" id="UP001295444"/>
    </source>
</evidence>
<sequence>MKITSAFLLVALSCFFETPAATVPTNCLTNLVENGAPTLVVKLGNLLCKYQQAKASQNHLLYVTFLNELGVVLSEVGCTMDDLLGTHVQTTLDNTEIIADKVALVLFDVLNGLPVTTKFMEVACGTLDHLLAKLKSVLETVKKTLDNVVNKLGAQQRH</sequence>
<protein>
    <submittedName>
        <fullName evidence="2">Uncharacterized protein</fullName>
    </submittedName>
</protein>
<accession>A0AAD1VXK6</accession>